<organism evidence="3 4">
    <name type="scientific">Aquabacterium olei</name>
    <dbReference type="NCBI Taxonomy" id="1296669"/>
    <lineage>
        <taxon>Bacteria</taxon>
        <taxon>Pseudomonadati</taxon>
        <taxon>Pseudomonadota</taxon>
        <taxon>Betaproteobacteria</taxon>
        <taxon>Burkholderiales</taxon>
        <taxon>Aquabacterium</taxon>
    </lineage>
</organism>
<dbReference type="InterPro" id="IPR010982">
    <property type="entry name" value="Lambda_DNA-bd_dom_sf"/>
</dbReference>
<dbReference type="RefSeq" id="WP_109034299.1">
    <property type="nucleotide sequence ID" value="NZ_CP029210.1"/>
</dbReference>
<dbReference type="Pfam" id="PF01381">
    <property type="entry name" value="HTH_3"/>
    <property type="match status" value="1"/>
</dbReference>
<dbReference type="NCBIfam" id="TIGR02607">
    <property type="entry name" value="antidote_HigA"/>
    <property type="match status" value="1"/>
</dbReference>
<accession>A0A2U8FMZ2</accession>
<dbReference type="CDD" id="cd00093">
    <property type="entry name" value="HTH_XRE"/>
    <property type="match status" value="1"/>
</dbReference>
<proteinExistence type="predicted"/>
<dbReference type="OrthoDB" id="5297543at2"/>
<protein>
    <submittedName>
        <fullName evidence="3">Addiction module antidote protein, HigA family</fullName>
    </submittedName>
</protein>
<sequence>MTPSQAVHPGAILRSQFMAPHGLSASGLAIRLHVPAPRVNDIVRERRGISPDSALRLARFFGTTPQYWMDLQTAYDLKVAEHAAGEQIRREVAPVQESRVLANAA</sequence>
<dbReference type="InterPro" id="IPR013430">
    <property type="entry name" value="Toxin_antidote_HigA"/>
</dbReference>
<name>A0A2U8FMZ2_9BURK</name>
<dbReference type="Gene3D" id="1.10.260.40">
    <property type="entry name" value="lambda repressor-like DNA-binding domains"/>
    <property type="match status" value="1"/>
</dbReference>
<dbReference type="PROSITE" id="PS50943">
    <property type="entry name" value="HTH_CROC1"/>
    <property type="match status" value="1"/>
</dbReference>
<dbReference type="InterPro" id="IPR001387">
    <property type="entry name" value="Cro/C1-type_HTH"/>
</dbReference>
<evidence type="ECO:0000256" key="1">
    <source>
        <dbReference type="ARBA" id="ARBA00023125"/>
    </source>
</evidence>
<dbReference type="GO" id="GO:0003677">
    <property type="term" value="F:DNA binding"/>
    <property type="evidence" value="ECO:0007669"/>
    <property type="project" value="UniProtKB-KW"/>
</dbReference>
<dbReference type="KEGG" id="aon:DEH84_02060"/>
<feature type="domain" description="HTH cro/C1-type" evidence="2">
    <location>
        <begin position="21"/>
        <end position="68"/>
    </location>
</feature>
<dbReference type="Proteomes" id="UP000244892">
    <property type="component" value="Chromosome"/>
</dbReference>
<keyword evidence="4" id="KW-1185">Reference proteome</keyword>
<reference evidence="3 4" key="1">
    <citation type="submission" date="2018-05" db="EMBL/GenBank/DDBJ databases">
        <title>complete genome sequence of Aquabacterium olei NBRC 110486.</title>
        <authorList>
            <person name="Tang B."/>
            <person name="Chang J."/>
            <person name="Zhang L."/>
            <person name="Yang H."/>
        </authorList>
    </citation>
    <scope>NUCLEOTIDE SEQUENCE [LARGE SCALE GENOMIC DNA]</scope>
    <source>
        <strain evidence="3 4">NBRC 110486</strain>
    </source>
</reference>
<keyword evidence="1" id="KW-0238">DNA-binding</keyword>
<evidence type="ECO:0000259" key="2">
    <source>
        <dbReference type="PROSITE" id="PS50943"/>
    </source>
</evidence>
<gene>
    <name evidence="3" type="primary">higA</name>
    <name evidence="3" type="ORF">DEH84_02060</name>
</gene>
<dbReference type="AlphaFoldDB" id="A0A2U8FMZ2"/>
<evidence type="ECO:0000313" key="4">
    <source>
        <dbReference type="Proteomes" id="UP000244892"/>
    </source>
</evidence>
<dbReference type="SUPFAM" id="SSF47413">
    <property type="entry name" value="lambda repressor-like DNA-binding domains"/>
    <property type="match status" value="1"/>
</dbReference>
<dbReference type="EMBL" id="CP029210">
    <property type="protein sequence ID" value="AWI52349.1"/>
    <property type="molecule type" value="Genomic_DNA"/>
</dbReference>
<dbReference type="SMART" id="SM00530">
    <property type="entry name" value="HTH_XRE"/>
    <property type="match status" value="1"/>
</dbReference>
<dbReference type="PANTHER" id="PTHR36924">
    <property type="entry name" value="ANTITOXIN HIGA-1"/>
    <property type="match status" value="1"/>
</dbReference>
<evidence type="ECO:0000313" key="3">
    <source>
        <dbReference type="EMBL" id="AWI52349.1"/>
    </source>
</evidence>
<dbReference type="PANTHER" id="PTHR36924:SF1">
    <property type="entry name" value="ANTITOXIN HIGA-1"/>
    <property type="match status" value="1"/>
</dbReference>